<proteinExistence type="predicted"/>
<accession>A0A2Z7BWQ8</accession>
<organism evidence="1 2">
    <name type="scientific">Dorcoceras hygrometricum</name>
    <dbReference type="NCBI Taxonomy" id="472368"/>
    <lineage>
        <taxon>Eukaryota</taxon>
        <taxon>Viridiplantae</taxon>
        <taxon>Streptophyta</taxon>
        <taxon>Embryophyta</taxon>
        <taxon>Tracheophyta</taxon>
        <taxon>Spermatophyta</taxon>
        <taxon>Magnoliopsida</taxon>
        <taxon>eudicotyledons</taxon>
        <taxon>Gunneridae</taxon>
        <taxon>Pentapetalae</taxon>
        <taxon>asterids</taxon>
        <taxon>lamiids</taxon>
        <taxon>Lamiales</taxon>
        <taxon>Gesneriaceae</taxon>
        <taxon>Didymocarpoideae</taxon>
        <taxon>Trichosporeae</taxon>
        <taxon>Loxocarpinae</taxon>
        <taxon>Dorcoceras</taxon>
    </lineage>
</organism>
<evidence type="ECO:0000313" key="2">
    <source>
        <dbReference type="Proteomes" id="UP000250235"/>
    </source>
</evidence>
<dbReference type="AlphaFoldDB" id="A0A2Z7BWQ8"/>
<dbReference type="Proteomes" id="UP000250235">
    <property type="component" value="Unassembled WGS sequence"/>
</dbReference>
<name>A0A2Z7BWQ8_9LAMI</name>
<evidence type="ECO:0000313" key="1">
    <source>
        <dbReference type="EMBL" id="KZV38824.1"/>
    </source>
</evidence>
<reference evidence="1 2" key="1">
    <citation type="journal article" date="2015" name="Proc. Natl. Acad. Sci. U.S.A.">
        <title>The resurrection genome of Boea hygrometrica: A blueprint for survival of dehydration.</title>
        <authorList>
            <person name="Xiao L."/>
            <person name="Yang G."/>
            <person name="Zhang L."/>
            <person name="Yang X."/>
            <person name="Zhao S."/>
            <person name="Ji Z."/>
            <person name="Zhou Q."/>
            <person name="Hu M."/>
            <person name="Wang Y."/>
            <person name="Chen M."/>
            <person name="Xu Y."/>
            <person name="Jin H."/>
            <person name="Xiao X."/>
            <person name="Hu G."/>
            <person name="Bao F."/>
            <person name="Hu Y."/>
            <person name="Wan P."/>
            <person name="Li L."/>
            <person name="Deng X."/>
            <person name="Kuang T."/>
            <person name="Xiang C."/>
            <person name="Zhu J.K."/>
            <person name="Oliver M.J."/>
            <person name="He Y."/>
        </authorList>
    </citation>
    <scope>NUCLEOTIDE SEQUENCE [LARGE SCALE GENOMIC DNA]</scope>
    <source>
        <strain evidence="2">cv. XS01</strain>
    </source>
</reference>
<gene>
    <name evidence="1" type="ORF">F511_21826</name>
</gene>
<protein>
    <submittedName>
        <fullName evidence="1">Uncharacterized protein</fullName>
    </submittedName>
</protein>
<dbReference type="OrthoDB" id="4348522at2759"/>
<keyword evidence="2" id="KW-1185">Reference proteome</keyword>
<sequence>MSYEDSVETIDQELRNWPVLDGQESDRRELIEMALHAANGVLGYMPPKHNVVVIPLCIEIACHCVVDENRTMDLLPSSIESLKIKTDESCSI</sequence>
<dbReference type="EMBL" id="KV001722">
    <property type="protein sequence ID" value="KZV38824.1"/>
    <property type="molecule type" value="Genomic_DNA"/>
</dbReference>